<organism evidence="1 2">
    <name type="scientific">Anaeromyxobacter diazotrophicus</name>
    <dbReference type="NCBI Taxonomy" id="2590199"/>
    <lineage>
        <taxon>Bacteria</taxon>
        <taxon>Pseudomonadati</taxon>
        <taxon>Myxococcota</taxon>
        <taxon>Myxococcia</taxon>
        <taxon>Myxococcales</taxon>
        <taxon>Cystobacterineae</taxon>
        <taxon>Anaeromyxobacteraceae</taxon>
        <taxon>Anaeromyxobacter</taxon>
    </lineage>
</organism>
<dbReference type="RefSeq" id="WP_176064404.1">
    <property type="nucleotide sequence ID" value="NZ_BJTG01000003.1"/>
</dbReference>
<proteinExistence type="predicted"/>
<reference evidence="2" key="1">
    <citation type="journal article" date="2020" name="Appl. Environ. Microbiol.">
        <title>Diazotrophic Anaeromyxobacter Isolates from Soils.</title>
        <authorList>
            <person name="Masuda Y."/>
            <person name="Yamanaka H."/>
            <person name="Xu Z.X."/>
            <person name="Shiratori Y."/>
            <person name="Aono T."/>
            <person name="Amachi S."/>
            <person name="Senoo K."/>
            <person name="Itoh H."/>
        </authorList>
    </citation>
    <scope>NUCLEOTIDE SEQUENCE [LARGE SCALE GENOMIC DNA]</scope>
    <source>
        <strain evidence="2">R267</strain>
    </source>
</reference>
<protein>
    <submittedName>
        <fullName evidence="1">Uncharacterized protein</fullName>
    </submittedName>
</protein>
<dbReference type="Proteomes" id="UP000503640">
    <property type="component" value="Unassembled WGS sequence"/>
</dbReference>
<keyword evidence="2" id="KW-1185">Reference proteome</keyword>
<gene>
    <name evidence="1" type="ORF">AMYX_16840</name>
</gene>
<sequence>MGATCSCERSAEGKTENHVDGTVTFHTFAGCPRVKPCEHIKKQSDVSLVGPDGRCTKCSTLHCKAPGCGKDLRRQGQELELKSPILCPHCGAENVLQISGARGSGGAVSVLRAQRPKE</sequence>
<dbReference type="AlphaFoldDB" id="A0A7I9VKL4"/>
<name>A0A7I9VKL4_9BACT</name>
<dbReference type="EMBL" id="BJTG01000003">
    <property type="protein sequence ID" value="GEJ56943.1"/>
    <property type="molecule type" value="Genomic_DNA"/>
</dbReference>
<evidence type="ECO:0000313" key="1">
    <source>
        <dbReference type="EMBL" id="GEJ56943.1"/>
    </source>
</evidence>
<comment type="caution">
    <text evidence="1">The sequence shown here is derived from an EMBL/GenBank/DDBJ whole genome shotgun (WGS) entry which is preliminary data.</text>
</comment>
<evidence type="ECO:0000313" key="2">
    <source>
        <dbReference type="Proteomes" id="UP000503640"/>
    </source>
</evidence>
<accession>A0A7I9VKL4</accession>